<comment type="caution">
    <text evidence="4">The sequence shown here is derived from an EMBL/GenBank/DDBJ whole genome shotgun (WGS) entry which is preliminary data.</text>
</comment>
<feature type="domain" description="TTI1 N-terminal TPR" evidence="2">
    <location>
        <begin position="222"/>
        <end position="468"/>
    </location>
</feature>
<evidence type="ECO:0000259" key="2">
    <source>
        <dbReference type="Pfam" id="PF24173"/>
    </source>
</evidence>
<dbReference type="InterPro" id="IPR052587">
    <property type="entry name" value="TELO2-interacting_protein_1"/>
</dbReference>
<feature type="region of interest" description="Disordered" evidence="1">
    <location>
        <begin position="181"/>
        <end position="200"/>
    </location>
</feature>
<dbReference type="EMBL" id="PJQD01000001">
    <property type="protein sequence ID" value="POY76794.1"/>
    <property type="molecule type" value="Genomic_DNA"/>
</dbReference>
<dbReference type="Gene3D" id="1.25.10.10">
    <property type="entry name" value="Leucine-rich Repeat Variant"/>
    <property type="match status" value="1"/>
</dbReference>
<dbReference type="InterPro" id="IPR057567">
    <property type="entry name" value="TPR_TTI1_C"/>
</dbReference>
<gene>
    <name evidence="4" type="ORF">BMF94_0044</name>
</gene>
<reference evidence="4 5" key="1">
    <citation type="journal article" date="2018" name="Front. Microbiol.">
        <title>Prospects for Fungal Bioremediation of Acidic Radioactive Waste Sites: Characterization and Genome Sequence of Rhodotorula taiwanensis MD1149.</title>
        <authorList>
            <person name="Tkavc R."/>
            <person name="Matrosova V.Y."/>
            <person name="Grichenko O.E."/>
            <person name="Gostincar C."/>
            <person name="Volpe R.P."/>
            <person name="Klimenkova P."/>
            <person name="Gaidamakova E.K."/>
            <person name="Zhou C.E."/>
            <person name="Stewart B.J."/>
            <person name="Lyman M.G."/>
            <person name="Malfatti S.A."/>
            <person name="Rubinfeld B."/>
            <person name="Courtot M."/>
            <person name="Singh J."/>
            <person name="Dalgard C.L."/>
            <person name="Hamilton T."/>
            <person name="Frey K.G."/>
            <person name="Gunde-Cimerman N."/>
            <person name="Dugan L."/>
            <person name="Daly M.J."/>
        </authorList>
    </citation>
    <scope>NUCLEOTIDE SEQUENCE [LARGE SCALE GENOMIC DNA]</scope>
    <source>
        <strain evidence="4 5">MD1149</strain>
    </source>
</reference>
<dbReference type="OrthoDB" id="49511at2759"/>
<dbReference type="SUPFAM" id="SSF48371">
    <property type="entry name" value="ARM repeat"/>
    <property type="match status" value="1"/>
</dbReference>
<name>A0A2S5BJ49_9BASI</name>
<evidence type="ECO:0000313" key="4">
    <source>
        <dbReference type="EMBL" id="POY76794.1"/>
    </source>
</evidence>
<dbReference type="Pfam" id="PF24173">
    <property type="entry name" value="TPR_TTI1_N"/>
    <property type="match status" value="2"/>
</dbReference>
<feature type="region of interest" description="Disordered" evidence="1">
    <location>
        <begin position="948"/>
        <end position="994"/>
    </location>
</feature>
<evidence type="ECO:0000313" key="5">
    <source>
        <dbReference type="Proteomes" id="UP000237144"/>
    </source>
</evidence>
<dbReference type="PANTHER" id="PTHR18460:SF3">
    <property type="entry name" value="TELO2-INTERACTING PROTEIN 1 HOMOLOG"/>
    <property type="match status" value="1"/>
</dbReference>
<feature type="compositionally biased region" description="Acidic residues" evidence="1">
    <location>
        <begin position="952"/>
        <end position="962"/>
    </location>
</feature>
<dbReference type="InterPro" id="IPR016024">
    <property type="entry name" value="ARM-type_fold"/>
</dbReference>
<feature type="region of interest" description="Disordered" evidence="1">
    <location>
        <begin position="368"/>
        <end position="400"/>
    </location>
</feature>
<dbReference type="InterPro" id="IPR057566">
    <property type="entry name" value="TPR_TTI1_N"/>
</dbReference>
<dbReference type="GO" id="GO:0005737">
    <property type="term" value="C:cytoplasm"/>
    <property type="evidence" value="ECO:0007669"/>
    <property type="project" value="TreeGrafter"/>
</dbReference>
<keyword evidence="5" id="KW-1185">Reference proteome</keyword>
<proteinExistence type="predicted"/>
<feature type="domain" description="TTI1 C-terminal TPR" evidence="3">
    <location>
        <begin position="902"/>
        <end position="1192"/>
    </location>
</feature>
<protein>
    <submittedName>
        <fullName evidence="4">Uncharacterized protein</fullName>
    </submittedName>
</protein>
<dbReference type="InterPro" id="IPR049362">
    <property type="entry name" value="TTI1_rpt"/>
</dbReference>
<feature type="compositionally biased region" description="Polar residues" evidence="1">
    <location>
        <begin position="985"/>
        <end position="994"/>
    </location>
</feature>
<dbReference type="Pfam" id="PF21547">
    <property type="entry name" value="TTI1"/>
    <property type="match status" value="1"/>
</dbReference>
<evidence type="ECO:0000256" key="1">
    <source>
        <dbReference type="SAM" id="MobiDB-lite"/>
    </source>
</evidence>
<feature type="compositionally biased region" description="Basic and acidic residues" evidence="1">
    <location>
        <begin position="368"/>
        <end position="378"/>
    </location>
</feature>
<dbReference type="PANTHER" id="PTHR18460">
    <property type="entry name" value="TEL2 INTERACTING PROTEIN 1 TTI1 FAMILY MEMBER"/>
    <property type="match status" value="1"/>
</dbReference>
<feature type="region of interest" description="Disordered" evidence="1">
    <location>
        <begin position="704"/>
        <end position="727"/>
    </location>
</feature>
<dbReference type="InterPro" id="IPR011989">
    <property type="entry name" value="ARM-like"/>
</dbReference>
<accession>A0A2S5BJ49</accession>
<sequence length="1226" mass="131692">MAGLFARPQGEEQRSRQSSATQTLFLQLKAICVPLLEVTKGPTVASTLQQATQLLVQLQAKLEQAKADDFSAALANYAFFPLAALLRPPLDGRTRGDAVLEATMNALAALVVKWRAVGMDARVRQELWIMTTLTLGGPLDPNKPVDTKGKGKAVEMTDEARLAMVRVLVALLRPFGDKVANDADDDDPLGERLDWSKVDANDPSTFSNGVPQADADPLPPTPILFHTLTTLLGLAAEPTSLLPLQLSSLEALRILISQYLAQPVDAAGAGAGATVGPSPLLATALPGTASTLSRIATSRPKKALYDQSATPDRPQASKVVASALETLSLVIVETVGDAATGPLRSMRDGRLDGSVAVVASLEEFVLDSKHGDPAPDEHEASEEPVPPVAEPTPTAQGPTVPTADWLRYTVSSLELLFVSLSPVAAHESPLVRAALVDLLDSVLRQCRATLAGTSEQLVEALLVLSADEWTDLVALPARAALGRALDGARDTTEGRTEATEAREMVLRIVRRRFAALPGSLRRRDEVGAQRCAKVVRVAFELLVDSSAEIRTSFGGIFKDFDKSSWSLLSAIELERVSTGGPRGSGGMALAWITGSGVNDGTPEDSAYPPVRLRRVTEEATVASLQALWQALGHAAAVTESLEAVVQHLLGFPLGPRRADGIAVSALSALDDVMTGARMASSTKSGRKTARTVVKTVIALLDELRSRDEPGGEPAETGDAQVALSSGEEQPIEHRIGVLDIPSLEAYAPVATRQTRDEDRASHDLSLVSWSLRLLATCAVTLGSAFQRHLMEALYHVLEHSSPTSHPFVAAHARQALNLISAATAYASPQNLVLANVDYVVNSVSQRLSVSHLDPQAPLVLVEMIRLVGSPIVPMVQDLVDDVFEALDDYHGYDEITVGLWAVLDALLKVMEEDLPSGDQQTGKLTLAPESAQESWSSLEAWLADRTVTGPEDAPDAALDPDDTNPQRPFAEADQRDMAEEPAEQPTDQVTPPSRTQVVTAQILSKALYFLSHESAFLRARVLSLIASAVPLLTRPSLDAADPTANRASDLMPVIHRAWPYVLNRLSDSEPYVIVEAAGLVESLSRHVGEYMSRRIVDDVWPRFKELLDRMAADSQTTAISSGDPHSTAHRIQKSVLRTLQQSSARVPIKEEMLWDVAMTTRHFLGCSAHPDLQQLAAQLFRNLRRLNDDIIWLILAGSAAADKSLPRFLRMDALVGSSVVDGLLAE</sequence>
<feature type="compositionally biased region" description="Basic and acidic residues" evidence="1">
    <location>
        <begin position="189"/>
        <end position="200"/>
    </location>
</feature>
<dbReference type="Pfam" id="PF24181">
    <property type="entry name" value="TPR_TTI1_C"/>
    <property type="match status" value="1"/>
</dbReference>
<feature type="domain" description="TTI1 N-terminal TPR" evidence="2">
    <location>
        <begin position="25"/>
        <end position="181"/>
    </location>
</feature>
<dbReference type="AlphaFoldDB" id="A0A2S5BJ49"/>
<dbReference type="Proteomes" id="UP000237144">
    <property type="component" value="Unassembled WGS sequence"/>
</dbReference>
<dbReference type="STRING" id="741276.A0A2S5BJ49"/>
<evidence type="ECO:0000259" key="3">
    <source>
        <dbReference type="Pfam" id="PF24181"/>
    </source>
</evidence>
<organism evidence="4 5">
    <name type="scientific">Rhodotorula taiwanensis</name>
    <dbReference type="NCBI Taxonomy" id="741276"/>
    <lineage>
        <taxon>Eukaryota</taxon>
        <taxon>Fungi</taxon>
        <taxon>Dikarya</taxon>
        <taxon>Basidiomycota</taxon>
        <taxon>Pucciniomycotina</taxon>
        <taxon>Microbotryomycetes</taxon>
        <taxon>Sporidiobolales</taxon>
        <taxon>Sporidiobolaceae</taxon>
        <taxon>Rhodotorula</taxon>
    </lineage>
</organism>